<feature type="transmembrane region" description="Helical" evidence="1">
    <location>
        <begin position="104"/>
        <end position="122"/>
    </location>
</feature>
<feature type="transmembrane region" description="Helical" evidence="1">
    <location>
        <begin position="405"/>
        <end position="424"/>
    </location>
</feature>
<feature type="transmembrane region" description="Helical" evidence="1">
    <location>
        <begin position="204"/>
        <end position="221"/>
    </location>
</feature>
<evidence type="ECO:0000313" key="2">
    <source>
        <dbReference type="EMBL" id="QWV95965.1"/>
    </source>
</evidence>
<feature type="transmembrane region" description="Helical" evidence="1">
    <location>
        <begin position="62"/>
        <end position="83"/>
    </location>
</feature>
<evidence type="ECO:0000256" key="1">
    <source>
        <dbReference type="SAM" id="Phobius"/>
    </source>
</evidence>
<keyword evidence="1" id="KW-0472">Membrane</keyword>
<feature type="transmembrane region" description="Helical" evidence="1">
    <location>
        <begin position="6"/>
        <end position="22"/>
    </location>
</feature>
<dbReference type="EMBL" id="CP076724">
    <property type="protein sequence ID" value="QWV95965.1"/>
    <property type="molecule type" value="Genomic_DNA"/>
</dbReference>
<gene>
    <name evidence="2" type="ORF">KP005_11270</name>
</gene>
<keyword evidence="1" id="KW-0812">Transmembrane</keyword>
<feature type="transmembrane region" description="Helical" evidence="1">
    <location>
        <begin position="181"/>
        <end position="198"/>
    </location>
</feature>
<protein>
    <recommendedName>
        <fullName evidence="4">Oligosaccharide repeat unit polymerase</fullName>
    </recommendedName>
</protein>
<evidence type="ECO:0008006" key="4">
    <source>
        <dbReference type="Google" id="ProtNLM"/>
    </source>
</evidence>
<sequence>MINVVSIVIIFLPIIYFIFLFRPTFDKTLSAWRWMLAAWSLLTLFCVFNPVQYHLFQLTLPTIMYCVLWLFAFVAGDLCGALYGKLSRSRTVAAAAPLSKRFRNVLDVLIVASLICGIYYGYEKINSVSGSSLDFVLSDLRGALTTQAESKFTTIAVDVALTGLVFSLIRISDSLLANSAPSLLSFAGLFAYLSVYIFRAGRQGIGIAGIALIVVVGASIQSLNVKFRHFKRLAVLLAAGTVLLVGYFTYNTMTRSTGGEIGLDRKILFFERALACSVDRNFVESMQKLDPLGSSIIEIFVYYSPQFYGLDFALNHPYHKFAWGGLQFNYFARAVERLLNLDIFVPIVSAWEDVFVDYGVYPNFFRTAVATTYMDFGYVFNLGFLFSCGFLAGRVRYSAVTTKSPFYIALQGLLCSGAVMTTIYSPFCEIGWAYPWLVFMLLYFVVFRKTRRYERRPSTSRLTMAECGRKAPGEELA</sequence>
<feature type="transmembrane region" description="Helical" evidence="1">
    <location>
        <begin position="233"/>
        <end position="250"/>
    </location>
</feature>
<name>A0ABX8JC03_9BACT</name>
<keyword evidence="1" id="KW-1133">Transmembrane helix</keyword>
<proteinExistence type="predicted"/>
<reference evidence="2 3" key="1">
    <citation type="submission" date="2021-06" db="EMBL/GenBank/DDBJ databases">
        <title>Gemonas diversity in paddy soil.</title>
        <authorList>
            <person name="Liu G."/>
        </authorList>
    </citation>
    <scope>NUCLEOTIDE SEQUENCE [LARGE SCALE GENOMIC DNA]</scope>
    <source>
        <strain evidence="2 3">RG29</strain>
    </source>
</reference>
<evidence type="ECO:0000313" key="3">
    <source>
        <dbReference type="Proteomes" id="UP000683493"/>
    </source>
</evidence>
<dbReference type="Proteomes" id="UP000683493">
    <property type="component" value="Chromosome"/>
</dbReference>
<feature type="transmembrane region" description="Helical" evidence="1">
    <location>
        <begin position="34"/>
        <end position="56"/>
    </location>
</feature>
<accession>A0ABX8JC03</accession>
<feature type="transmembrane region" description="Helical" evidence="1">
    <location>
        <begin position="430"/>
        <end position="447"/>
    </location>
</feature>
<keyword evidence="3" id="KW-1185">Reference proteome</keyword>
<feature type="transmembrane region" description="Helical" evidence="1">
    <location>
        <begin position="376"/>
        <end position="393"/>
    </location>
</feature>
<organism evidence="2 3">
    <name type="scientific">Geomonas diazotrophica</name>
    <dbReference type="NCBI Taxonomy" id="2843197"/>
    <lineage>
        <taxon>Bacteria</taxon>
        <taxon>Pseudomonadati</taxon>
        <taxon>Thermodesulfobacteriota</taxon>
        <taxon>Desulfuromonadia</taxon>
        <taxon>Geobacterales</taxon>
        <taxon>Geobacteraceae</taxon>
        <taxon>Geomonas</taxon>
    </lineage>
</organism>
<feature type="transmembrane region" description="Helical" evidence="1">
    <location>
        <begin position="152"/>
        <end position="169"/>
    </location>
</feature>